<protein>
    <submittedName>
        <fullName evidence="1">Uncharacterized protein</fullName>
    </submittedName>
</protein>
<reference evidence="1 2" key="1">
    <citation type="submission" date="2021-06" db="EMBL/GenBank/DDBJ databases">
        <title>FDA dAtabase for Regulatory Grade micrObial Sequences (FDA-ARGOS): Supporting development and validation of Infectious Disease Dx tests.</title>
        <authorList>
            <person name="Sproer C."/>
            <person name="Gronow S."/>
            <person name="Severitt S."/>
            <person name="Schroder I."/>
            <person name="Tallon L."/>
            <person name="Sadzewicz L."/>
            <person name="Zhao X."/>
            <person name="Boylan J."/>
            <person name="Ott S."/>
            <person name="Bowen H."/>
            <person name="Vavikolanu K."/>
            <person name="Mehta A."/>
            <person name="Aluvathingal J."/>
            <person name="Nadendla S."/>
            <person name="Lowell S."/>
            <person name="Myers T."/>
            <person name="Yan Y."/>
        </authorList>
    </citation>
    <scope>NUCLEOTIDE SEQUENCE [LARGE SCALE GENOMIC DNA]</scope>
    <source>
        <strain evidence="1 2">FDAARGOS 1424</strain>
    </source>
</reference>
<keyword evidence="2" id="KW-1185">Reference proteome</keyword>
<name>A0ABX8K729_9ENTR</name>
<gene>
    <name evidence="1" type="ORF">I6L54_22055</name>
</gene>
<organism evidence="1 2">
    <name type="scientific">Citrobacter pasteurii</name>
    <dbReference type="NCBI Taxonomy" id="1563222"/>
    <lineage>
        <taxon>Bacteria</taxon>
        <taxon>Pseudomonadati</taxon>
        <taxon>Pseudomonadota</taxon>
        <taxon>Gammaproteobacteria</taxon>
        <taxon>Enterobacterales</taxon>
        <taxon>Enterobacteriaceae</taxon>
        <taxon>Citrobacter</taxon>
    </lineage>
</organism>
<dbReference type="RefSeq" id="WP_040230309.1">
    <property type="nucleotide sequence ID" value="NZ_CDHL01000014.1"/>
</dbReference>
<accession>A0ABX8K729</accession>
<evidence type="ECO:0000313" key="2">
    <source>
        <dbReference type="Proteomes" id="UP000683579"/>
    </source>
</evidence>
<evidence type="ECO:0000313" key="1">
    <source>
        <dbReference type="EMBL" id="QXA44598.1"/>
    </source>
</evidence>
<sequence>MKCFYNQRHHCVEQLTKEHVISNSVLKQLNKRESGSITQADVYNNKILFNHEQVIRDVCKKCNNISLSIYDNAGKELVINLINSTSNEPLNIPFTEAHLGWLLKSHFNFFRVIKNSLDNKPFKVQQRIKNALIKHKKIPTDSFIILARNLDNTPEVWGDVETKHSHPVLPQIHYNSKTILPQEIVISRLTIRQLDTVLILPSNGVYKKFEKRADDSMYILKDWGGGYCKLELNSIFNERRLKFENIFGIDKLSPYIDRAFS</sequence>
<proteinExistence type="predicted"/>
<dbReference type="Proteomes" id="UP000683579">
    <property type="component" value="Chromosome"/>
</dbReference>
<dbReference type="EMBL" id="CP077262">
    <property type="protein sequence ID" value="QXA44598.1"/>
    <property type="molecule type" value="Genomic_DNA"/>
</dbReference>